<dbReference type="EMBL" id="JAFREP010000001">
    <property type="protein sequence ID" value="MBO1317079.1"/>
    <property type="molecule type" value="Genomic_DNA"/>
</dbReference>
<dbReference type="Pfam" id="PF13665">
    <property type="entry name" value="Tox-PAAR-like"/>
    <property type="match status" value="1"/>
</dbReference>
<evidence type="ECO:0000313" key="1">
    <source>
        <dbReference type="EMBL" id="MBO1317079.1"/>
    </source>
</evidence>
<keyword evidence="2" id="KW-1185">Reference proteome</keyword>
<sequence length="152" mass="16144">MGVTVGANFRSVVHKRSSGVTICFPDVCKTPTPGGPIPIPYPNIGRSADTAKAAKKVKADGCPVSKSNSNIRMTCGDEPGVLGGIISGKIKGKCDWITSSFDVKVEGKGVVRAFDICLHNKKNTAPYPILQKPIVVIVMDEKPKCLICDKAF</sequence>
<dbReference type="RefSeq" id="WP_207856314.1">
    <property type="nucleotide sequence ID" value="NZ_JAFREP010000001.1"/>
</dbReference>
<reference evidence="1" key="1">
    <citation type="submission" date="2021-03" db="EMBL/GenBank/DDBJ databases">
        <authorList>
            <person name="Wang G."/>
        </authorList>
    </citation>
    <scope>NUCLEOTIDE SEQUENCE</scope>
    <source>
        <strain evidence="1">KCTC 12899</strain>
    </source>
</reference>
<dbReference type="AlphaFoldDB" id="A0A8J7Q0P6"/>
<name>A0A8J7Q0P6_9BACT</name>
<organism evidence="1 2">
    <name type="scientific">Acanthopleuribacter pedis</name>
    <dbReference type="NCBI Taxonomy" id="442870"/>
    <lineage>
        <taxon>Bacteria</taxon>
        <taxon>Pseudomonadati</taxon>
        <taxon>Acidobacteriota</taxon>
        <taxon>Holophagae</taxon>
        <taxon>Acanthopleuribacterales</taxon>
        <taxon>Acanthopleuribacteraceae</taxon>
        <taxon>Acanthopleuribacter</taxon>
    </lineage>
</organism>
<gene>
    <name evidence="1" type="ORF">J3U88_01310</name>
</gene>
<dbReference type="Proteomes" id="UP000664417">
    <property type="component" value="Unassembled WGS sequence"/>
</dbReference>
<accession>A0A8J7Q0P6</accession>
<evidence type="ECO:0000313" key="2">
    <source>
        <dbReference type="Proteomes" id="UP000664417"/>
    </source>
</evidence>
<comment type="caution">
    <text evidence="1">The sequence shown here is derived from an EMBL/GenBank/DDBJ whole genome shotgun (WGS) entry which is preliminary data.</text>
</comment>
<protein>
    <submittedName>
        <fullName evidence="1">DUF4150 domain-containing protein</fullName>
    </submittedName>
</protein>
<proteinExistence type="predicted"/>